<reference evidence="2 3" key="1">
    <citation type="submission" date="2021-05" db="EMBL/GenBank/DDBJ databases">
        <title>Roseococcus sp. XZZS9, whole genome shotgun sequencing project.</title>
        <authorList>
            <person name="Zhao G."/>
            <person name="Shen L."/>
        </authorList>
    </citation>
    <scope>NUCLEOTIDE SEQUENCE [LARGE SCALE GENOMIC DNA]</scope>
    <source>
        <strain evidence="2 3">XZZS9</strain>
    </source>
</reference>
<evidence type="ECO:0000313" key="3">
    <source>
        <dbReference type="Proteomes" id="UP000766336"/>
    </source>
</evidence>
<keyword evidence="1" id="KW-0472">Membrane</keyword>
<evidence type="ECO:0000313" key="2">
    <source>
        <dbReference type="EMBL" id="MBS7809554.1"/>
    </source>
</evidence>
<dbReference type="InterPro" id="IPR005134">
    <property type="entry name" value="UPF0114"/>
</dbReference>
<comment type="caution">
    <text evidence="2">The sequence shown here is derived from an EMBL/GenBank/DDBJ whole genome shotgun (WGS) entry which is preliminary data.</text>
</comment>
<dbReference type="PIRSF" id="PIRSF026509">
    <property type="entry name" value="UCP026509"/>
    <property type="match status" value="1"/>
</dbReference>
<keyword evidence="1" id="KW-1133">Transmembrane helix</keyword>
<evidence type="ECO:0000256" key="1">
    <source>
        <dbReference type="SAM" id="Phobius"/>
    </source>
</evidence>
<organism evidence="2 3">
    <name type="scientific">Roseococcus pinisoli</name>
    <dbReference type="NCBI Taxonomy" id="2835040"/>
    <lineage>
        <taxon>Bacteria</taxon>
        <taxon>Pseudomonadati</taxon>
        <taxon>Pseudomonadota</taxon>
        <taxon>Alphaproteobacteria</taxon>
        <taxon>Acetobacterales</taxon>
        <taxon>Roseomonadaceae</taxon>
        <taxon>Roseococcus</taxon>
    </lineage>
</organism>
<keyword evidence="1" id="KW-0812">Transmembrane</keyword>
<feature type="transmembrane region" description="Helical" evidence="1">
    <location>
        <begin position="12"/>
        <end position="39"/>
    </location>
</feature>
<protein>
    <submittedName>
        <fullName evidence="2">YqhA family protein</fullName>
    </submittedName>
</protein>
<proteinExistence type="predicted"/>
<accession>A0ABS5Q7C1</accession>
<dbReference type="Proteomes" id="UP000766336">
    <property type="component" value="Unassembled WGS sequence"/>
</dbReference>
<feature type="transmembrane region" description="Helical" evidence="1">
    <location>
        <begin position="132"/>
        <end position="150"/>
    </location>
</feature>
<dbReference type="RefSeq" id="WP_213668245.1">
    <property type="nucleotide sequence ID" value="NZ_JAHCDA010000001.1"/>
</dbReference>
<feature type="transmembrane region" description="Helical" evidence="1">
    <location>
        <begin position="103"/>
        <end position="120"/>
    </location>
</feature>
<sequence length="158" mass="16493">MIHRLIAGSGYIVLIAIISIFAASVALMLYEAVVVASTLAKALVSGSSAPTASKALAASLIEAIDVFLIAIVAYITSIGLYVLFVDGTAPIPKWFSVRNLDDLKGQLVSVIVAVLAVLFLQEAVQRAGEADLIHLALAIALMIGVLTLFLKVTKGNSD</sequence>
<keyword evidence="3" id="KW-1185">Reference proteome</keyword>
<name>A0ABS5Q7C1_9PROT</name>
<dbReference type="PANTHER" id="PTHR31721">
    <property type="entry name" value="OS06G0710300 PROTEIN"/>
    <property type="match status" value="1"/>
</dbReference>
<dbReference type="PANTHER" id="PTHR31721:SF4">
    <property type="entry name" value="OS06G0710300 PROTEIN"/>
    <property type="match status" value="1"/>
</dbReference>
<dbReference type="EMBL" id="JAHCDA010000001">
    <property type="protein sequence ID" value="MBS7809554.1"/>
    <property type="molecule type" value="Genomic_DNA"/>
</dbReference>
<dbReference type="Pfam" id="PF03350">
    <property type="entry name" value="UPF0114"/>
    <property type="match status" value="1"/>
</dbReference>
<gene>
    <name evidence="2" type="ORF">KHU32_01305</name>
</gene>
<feature type="transmembrane region" description="Helical" evidence="1">
    <location>
        <begin position="60"/>
        <end position="83"/>
    </location>
</feature>